<dbReference type="Gene3D" id="3.40.50.850">
    <property type="entry name" value="Isochorismatase-like"/>
    <property type="match status" value="1"/>
</dbReference>
<dbReference type="Proteomes" id="UP001174208">
    <property type="component" value="Unassembled WGS sequence"/>
</dbReference>
<gene>
    <name evidence="3" type="ORF">P5G50_03680</name>
</gene>
<accession>A0ABT8K7W1</accession>
<dbReference type="GO" id="GO:0016787">
    <property type="term" value="F:hydrolase activity"/>
    <property type="evidence" value="ECO:0007669"/>
    <property type="project" value="UniProtKB-KW"/>
</dbReference>
<dbReference type="InterPro" id="IPR000868">
    <property type="entry name" value="Isochorismatase-like_dom"/>
</dbReference>
<dbReference type="InterPro" id="IPR036380">
    <property type="entry name" value="Isochorismatase-like_sf"/>
</dbReference>
<dbReference type="EMBL" id="JAROCF010000001">
    <property type="protein sequence ID" value="MDN4613545.1"/>
    <property type="molecule type" value="Genomic_DNA"/>
</dbReference>
<evidence type="ECO:0000259" key="2">
    <source>
        <dbReference type="Pfam" id="PF00857"/>
    </source>
</evidence>
<evidence type="ECO:0000313" key="3">
    <source>
        <dbReference type="EMBL" id="MDN4613545.1"/>
    </source>
</evidence>
<comment type="caution">
    <text evidence="3">The sequence shown here is derived from an EMBL/GenBank/DDBJ whole genome shotgun (WGS) entry which is preliminary data.</text>
</comment>
<organism evidence="3 4">
    <name type="scientific">Leifsonia williamsii</name>
    <dbReference type="NCBI Taxonomy" id="3035919"/>
    <lineage>
        <taxon>Bacteria</taxon>
        <taxon>Bacillati</taxon>
        <taxon>Actinomycetota</taxon>
        <taxon>Actinomycetes</taxon>
        <taxon>Micrococcales</taxon>
        <taxon>Microbacteriaceae</taxon>
        <taxon>Leifsonia</taxon>
    </lineage>
</organism>
<keyword evidence="1 3" id="KW-0378">Hydrolase</keyword>
<dbReference type="SUPFAM" id="SSF52499">
    <property type="entry name" value="Isochorismatase-like hydrolases"/>
    <property type="match status" value="1"/>
</dbReference>
<proteinExistence type="predicted"/>
<dbReference type="RefSeq" id="WP_301211766.1">
    <property type="nucleotide sequence ID" value="NZ_JAROCF010000001.1"/>
</dbReference>
<protein>
    <submittedName>
        <fullName evidence="3">Isochorismatase family cysteine hydrolase</fullName>
        <ecNumber evidence="3">3.-.-.-</ecNumber>
    </submittedName>
</protein>
<dbReference type="PANTHER" id="PTHR43540">
    <property type="entry name" value="PEROXYUREIDOACRYLATE/UREIDOACRYLATE AMIDOHYDROLASE-RELATED"/>
    <property type="match status" value="1"/>
</dbReference>
<dbReference type="EC" id="3.-.-.-" evidence="3"/>
<name>A0ABT8K7W1_9MICO</name>
<dbReference type="Pfam" id="PF00857">
    <property type="entry name" value="Isochorismatase"/>
    <property type="match status" value="1"/>
</dbReference>
<evidence type="ECO:0000313" key="4">
    <source>
        <dbReference type="Proteomes" id="UP001174208"/>
    </source>
</evidence>
<evidence type="ECO:0000256" key="1">
    <source>
        <dbReference type="ARBA" id="ARBA00022801"/>
    </source>
</evidence>
<dbReference type="InterPro" id="IPR050272">
    <property type="entry name" value="Isochorismatase-like_hydrls"/>
</dbReference>
<dbReference type="CDD" id="cd00431">
    <property type="entry name" value="cysteine_hydrolases"/>
    <property type="match status" value="1"/>
</dbReference>
<feature type="domain" description="Isochorismatase-like" evidence="2">
    <location>
        <begin position="12"/>
        <end position="198"/>
    </location>
</feature>
<dbReference type="PANTHER" id="PTHR43540:SF6">
    <property type="entry name" value="ISOCHORISMATASE-LIKE DOMAIN-CONTAINING PROTEIN"/>
    <property type="match status" value="1"/>
</dbReference>
<keyword evidence="4" id="KW-1185">Reference proteome</keyword>
<reference evidence="3" key="1">
    <citation type="submission" date="2023-06" db="EMBL/GenBank/DDBJ databases">
        <title>MT1 and MT2 Draft Genomes of Novel Species.</title>
        <authorList>
            <person name="Venkateswaran K."/>
        </authorList>
    </citation>
    <scope>NUCLEOTIDE SEQUENCE</scope>
    <source>
        <strain evidence="3">F6_8S_P_1B</strain>
    </source>
</reference>
<sequence length="214" mass="22942">MTFPYRYDPAHTALIVVDVQNDFCHPEGALGSIGNDTSAAVEMVPRLQRLIDDARAAGVRVVFIQTIHDETNDSVAWLSRHSDAPDPAKAGITCRTGSWGAEFYGVEPLPGESIVLKYRYSAFVGTNLDLLLGTLGVKSLLFTGVATEICVESSLRDGLFAEYFVTLVEDCAASYSQEAHDASVSVVGKQFGTVTTSTELASVWQGADMLAVTA</sequence>